<dbReference type="EMBL" id="MLYO01000043">
    <property type="protein sequence ID" value="OIK01652.1"/>
    <property type="molecule type" value="Genomic_DNA"/>
</dbReference>
<reference evidence="8 9" key="1">
    <citation type="submission" date="2016-10" db="EMBL/GenBank/DDBJ databases">
        <title>Genome sequence of Streptomyces sp. MUSC 1.</title>
        <authorList>
            <person name="Lee L.-H."/>
            <person name="Ser H.-L."/>
            <person name="Law J.W.-F."/>
        </authorList>
    </citation>
    <scope>NUCLEOTIDE SEQUENCE [LARGE SCALE GENOMIC DNA]</scope>
    <source>
        <strain evidence="8 9">MUSC 1</strain>
    </source>
</reference>
<sequence>MSSPQRRIANQYRLVRELAGGGFGRIWQAHDEHLDVDVAVKEVWFPPAIDPAEHSRRLEYAAREARNAAKLRSHPHIVPVYSVVIEDDRPWIVMELVRGGSLADRLAQGSLPPKEVADVAEAMLKALNAAHKARVVHRDVKPANIMLADDGRILLTDFGIAAHQDDTRLTTVGNVIGTPEYLAPERINGAEAGPASDLFGLGVTLYRAAEGKSPFRRETDTATLGAVATQPPPPMKKAGGLEPLIFGLLDKDPPKRLTAAAALERLRGWRTGQKPPDDSPFEAVWTGKEPLDTYAVKPPNPRSSQTFAGWFGTKKFAVPEVRSGWVLHVGPKYIMTTDSTERREFTWDRILYISIREFRNWGLYQFTVLYLTFMPGSEPPLLKPAGWPYPKMSPPESFPEVPVCVLGPMTPEQRAELAEALGRYGGRRWKPFARAANEFITRIRGWRR</sequence>
<dbReference type="PROSITE" id="PS00108">
    <property type="entry name" value="PROTEIN_KINASE_ST"/>
    <property type="match status" value="1"/>
</dbReference>
<evidence type="ECO:0000259" key="7">
    <source>
        <dbReference type="PROSITE" id="PS50011"/>
    </source>
</evidence>
<dbReference type="OrthoDB" id="9762169at2"/>
<dbReference type="InterPro" id="IPR000719">
    <property type="entry name" value="Prot_kinase_dom"/>
</dbReference>
<evidence type="ECO:0000256" key="4">
    <source>
        <dbReference type="ARBA" id="ARBA00022741"/>
    </source>
</evidence>
<gene>
    <name evidence="8" type="ORF">BIV23_25870</name>
</gene>
<dbReference type="GO" id="GO:0004674">
    <property type="term" value="F:protein serine/threonine kinase activity"/>
    <property type="evidence" value="ECO:0007669"/>
    <property type="project" value="UniProtKB-KW"/>
</dbReference>
<feature type="domain" description="Protein kinase" evidence="7">
    <location>
        <begin position="12"/>
        <end position="270"/>
    </location>
</feature>
<keyword evidence="6" id="KW-0067">ATP-binding</keyword>
<dbReference type="Gene3D" id="1.10.510.10">
    <property type="entry name" value="Transferase(Phosphotransferase) domain 1"/>
    <property type="match status" value="1"/>
</dbReference>
<dbReference type="PANTHER" id="PTHR43289">
    <property type="entry name" value="MITOGEN-ACTIVATED PROTEIN KINASE KINASE KINASE 20-RELATED"/>
    <property type="match status" value="1"/>
</dbReference>
<keyword evidence="9" id="KW-1185">Reference proteome</keyword>
<name>A0A1S2Q690_9ACTN</name>
<evidence type="ECO:0000256" key="3">
    <source>
        <dbReference type="ARBA" id="ARBA00022679"/>
    </source>
</evidence>
<dbReference type="InterPro" id="IPR011009">
    <property type="entry name" value="Kinase-like_dom_sf"/>
</dbReference>
<dbReference type="Gene3D" id="3.30.200.20">
    <property type="entry name" value="Phosphorylase Kinase, domain 1"/>
    <property type="match status" value="1"/>
</dbReference>
<evidence type="ECO:0000313" key="9">
    <source>
        <dbReference type="Proteomes" id="UP000179642"/>
    </source>
</evidence>
<dbReference type="PANTHER" id="PTHR43289:SF6">
    <property type="entry name" value="SERINE_THREONINE-PROTEIN KINASE NEKL-3"/>
    <property type="match status" value="1"/>
</dbReference>
<protein>
    <recommendedName>
        <fullName evidence="1">non-specific serine/threonine protein kinase</fullName>
        <ecNumber evidence="1">2.7.11.1</ecNumber>
    </recommendedName>
</protein>
<dbReference type="CDD" id="cd14014">
    <property type="entry name" value="STKc_PknB_like"/>
    <property type="match status" value="1"/>
</dbReference>
<proteinExistence type="predicted"/>
<keyword evidence="4" id="KW-0547">Nucleotide-binding</keyword>
<evidence type="ECO:0000256" key="5">
    <source>
        <dbReference type="ARBA" id="ARBA00022777"/>
    </source>
</evidence>
<evidence type="ECO:0000313" key="8">
    <source>
        <dbReference type="EMBL" id="OIK01652.1"/>
    </source>
</evidence>
<keyword evidence="3" id="KW-0808">Transferase</keyword>
<dbReference type="InterPro" id="IPR008271">
    <property type="entry name" value="Ser/Thr_kinase_AS"/>
</dbReference>
<dbReference type="SUPFAM" id="SSF56112">
    <property type="entry name" value="Protein kinase-like (PK-like)"/>
    <property type="match status" value="1"/>
</dbReference>
<dbReference type="GO" id="GO:0005524">
    <property type="term" value="F:ATP binding"/>
    <property type="evidence" value="ECO:0007669"/>
    <property type="project" value="UniProtKB-KW"/>
</dbReference>
<dbReference type="RefSeq" id="WP_071383366.1">
    <property type="nucleotide sequence ID" value="NZ_MLYO01000043.1"/>
</dbReference>
<dbReference type="SMART" id="SM00220">
    <property type="entry name" value="S_TKc"/>
    <property type="match status" value="1"/>
</dbReference>
<organism evidence="8 9">
    <name type="scientific">Streptomyces monashensis</name>
    <dbReference type="NCBI Taxonomy" id="1678012"/>
    <lineage>
        <taxon>Bacteria</taxon>
        <taxon>Bacillati</taxon>
        <taxon>Actinomycetota</taxon>
        <taxon>Actinomycetes</taxon>
        <taxon>Kitasatosporales</taxon>
        <taxon>Streptomycetaceae</taxon>
        <taxon>Streptomyces</taxon>
    </lineage>
</organism>
<dbReference type="AlphaFoldDB" id="A0A1S2Q690"/>
<evidence type="ECO:0000256" key="1">
    <source>
        <dbReference type="ARBA" id="ARBA00012513"/>
    </source>
</evidence>
<keyword evidence="5" id="KW-0418">Kinase</keyword>
<dbReference type="EC" id="2.7.11.1" evidence="1"/>
<dbReference type="PROSITE" id="PS50011">
    <property type="entry name" value="PROTEIN_KINASE_DOM"/>
    <property type="match status" value="1"/>
</dbReference>
<evidence type="ECO:0000256" key="6">
    <source>
        <dbReference type="ARBA" id="ARBA00022840"/>
    </source>
</evidence>
<evidence type="ECO:0000256" key="2">
    <source>
        <dbReference type="ARBA" id="ARBA00022527"/>
    </source>
</evidence>
<dbReference type="Pfam" id="PF00069">
    <property type="entry name" value="Pkinase"/>
    <property type="match status" value="1"/>
</dbReference>
<keyword evidence="2" id="KW-0723">Serine/threonine-protein kinase</keyword>
<accession>A0A1S2Q690</accession>
<dbReference type="Proteomes" id="UP000179642">
    <property type="component" value="Unassembled WGS sequence"/>
</dbReference>
<comment type="caution">
    <text evidence="8">The sequence shown here is derived from an EMBL/GenBank/DDBJ whole genome shotgun (WGS) entry which is preliminary data.</text>
</comment>